<evidence type="ECO:0000259" key="8">
    <source>
        <dbReference type="PROSITE" id="PS51987"/>
    </source>
</evidence>
<dbReference type="Pfam" id="PF03951">
    <property type="entry name" value="Gln-synt_N"/>
    <property type="match status" value="1"/>
</dbReference>
<keyword evidence="4" id="KW-0067">ATP-binding</keyword>
<accession>A0A9D0Z1U9</accession>
<dbReference type="InterPro" id="IPR036651">
    <property type="entry name" value="Gln_synt_N_sf"/>
</dbReference>
<reference evidence="9" key="2">
    <citation type="journal article" date="2021" name="PeerJ">
        <title>Extensive microbial diversity within the chicken gut microbiome revealed by metagenomics and culture.</title>
        <authorList>
            <person name="Gilroy R."/>
            <person name="Ravi A."/>
            <person name="Getino M."/>
            <person name="Pursley I."/>
            <person name="Horton D.L."/>
            <person name="Alikhan N.F."/>
            <person name="Baker D."/>
            <person name="Gharbi K."/>
            <person name="Hall N."/>
            <person name="Watson M."/>
            <person name="Adriaenssens E.M."/>
            <person name="Foster-Nyarko E."/>
            <person name="Jarju S."/>
            <person name="Secka A."/>
            <person name="Antonio M."/>
            <person name="Oren A."/>
            <person name="Chaudhuri R.R."/>
            <person name="La Ragione R."/>
            <person name="Hildebrand F."/>
            <person name="Pallen M.J."/>
        </authorList>
    </citation>
    <scope>NUCLEOTIDE SEQUENCE</scope>
    <source>
        <strain evidence="9">13361</strain>
    </source>
</reference>
<keyword evidence="2" id="KW-0436">Ligase</keyword>
<evidence type="ECO:0000313" key="9">
    <source>
        <dbReference type="EMBL" id="HIQ67497.1"/>
    </source>
</evidence>
<dbReference type="EMBL" id="DVFK01000045">
    <property type="protein sequence ID" value="HIQ67497.1"/>
    <property type="molecule type" value="Genomic_DNA"/>
</dbReference>
<evidence type="ECO:0000256" key="5">
    <source>
        <dbReference type="PROSITE-ProRule" id="PRU01330"/>
    </source>
</evidence>
<comment type="caution">
    <text evidence="9">The sequence shown here is derived from an EMBL/GenBank/DDBJ whole genome shotgun (WGS) entry which is preliminary data.</text>
</comment>
<evidence type="ECO:0000256" key="2">
    <source>
        <dbReference type="ARBA" id="ARBA00022598"/>
    </source>
</evidence>
<dbReference type="Pfam" id="PF00120">
    <property type="entry name" value="Gln-synt_C"/>
    <property type="match status" value="1"/>
</dbReference>
<evidence type="ECO:0000256" key="4">
    <source>
        <dbReference type="ARBA" id="ARBA00022840"/>
    </source>
</evidence>
<name>A0A9D0Z1U9_9FIRM</name>
<organism evidence="9 10">
    <name type="scientific">Candidatus Faecousia excrementigallinarum</name>
    <dbReference type="NCBI Taxonomy" id="2840806"/>
    <lineage>
        <taxon>Bacteria</taxon>
        <taxon>Bacillati</taxon>
        <taxon>Bacillota</taxon>
        <taxon>Clostridia</taxon>
        <taxon>Eubacteriales</taxon>
        <taxon>Oscillospiraceae</taxon>
        <taxon>Faecousia</taxon>
    </lineage>
</organism>
<reference evidence="9" key="1">
    <citation type="submission" date="2020-10" db="EMBL/GenBank/DDBJ databases">
        <authorList>
            <person name="Gilroy R."/>
        </authorList>
    </citation>
    <scope>NUCLEOTIDE SEQUENCE</scope>
    <source>
        <strain evidence="9">13361</strain>
    </source>
</reference>
<evidence type="ECO:0000256" key="6">
    <source>
        <dbReference type="RuleBase" id="RU000384"/>
    </source>
</evidence>
<dbReference type="PANTHER" id="PTHR43785">
    <property type="entry name" value="GAMMA-GLUTAMYLPUTRESCINE SYNTHETASE"/>
    <property type="match status" value="1"/>
</dbReference>
<dbReference type="AlphaFoldDB" id="A0A9D0Z1U9"/>
<dbReference type="Proteomes" id="UP000886796">
    <property type="component" value="Unassembled WGS sequence"/>
</dbReference>
<dbReference type="InterPro" id="IPR008146">
    <property type="entry name" value="Gln_synth_cat_dom"/>
</dbReference>
<evidence type="ECO:0000256" key="1">
    <source>
        <dbReference type="ARBA" id="ARBA00009897"/>
    </source>
</evidence>
<proteinExistence type="inferred from homology"/>
<dbReference type="PROSITE" id="PS51986">
    <property type="entry name" value="GS_BETA_GRASP"/>
    <property type="match status" value="1"/>
</dbReference>
<dbReference type="SUPFAM" id="SSF54368">
    <property type="entry name" value="Glutamine synthetase, N-terminal domain"/>
    <property type="match status" value="1"/>
</dbReference>
<dbReference type="GO" id="GO:0006542">
    <property type="term" value="P:glutamine biosynthetic process"/>
    <property type="evidence" value="ECO:0007669"/>
    <property type="project" value="InterPro"/>
</dbReference>
<dbReference type="SUPFAM" id="SSF55931">
    <property type="entry name" value="Glutamine synthetase/guanido kinase"/>
    <property type="match status" value="1"/>
</dbReference>
<dbReference type="SMART" id="SM01230">
    <property type="entry name" value="Gln-synt_C"/>
    <property type="match status" value="1"/>
</dbReference>
<gene>
    <name evidence="9" type="ORF">IAB74_03180</name>
</gene>
<evidence type="ECO:0000259" key="7">
    <source>
        <dbReference type="PROSITE" id="PS51986"/>
    </source>
</evidence>
<evidence type="ECO:0000256" key="3">
    <source>
        <dbReference type="ARBA" id="ARBA00022741"/>
    </source>
</evidence>
<dbReference type="InterPro" id="IPR014746">
    <property type="entry name" value="Gln_synth/guanido_kin_cat_dom"/>
</dbReference>
<dbReference type="Gene3D" id="3.30.590.10">
    <property type="entry name" value="Glutamine synthetase/guanido kinase, catalytic domain"/>
    <property type="match status" value="1"/>
</dbReference>
<evidence type="ECO:0000313" key="10">
    <source>
        <dbReference type="Proteomes" id="UP000886796"/>
    </source>
</evidence>
<protein>
    <submittedName>
        <fullName evidence="9">Glutamine synthetase</fullName>
    </submittedName>
</protein>
<keyword evidence="3" id="KW-0547">Nucleotide-binding</keyword>
<dbReference type="PROSITE" id="PS51987">
    <property type="entry name" value="GS_CATALYTIC"/>
    <property type="match status" value="1"/>
</dbReference>
<dbReference type="GO" id="GO:0004356">
    <property type="term" value="F:glutamine synthetase activity"/>
    <property type="evidence" value="ECO:0007669"/>
    <property type="project" value="InterPro"/>
</dbReference>
<dbReference type="GO" id="GO:0005524">
    <property type="term" value="F:ATP binding"/>
    <property type="evidence" value="ECO:0007669"/>
    <property type="project" value="UniProtKB-KW"/>
</dbReference>
<dbReference type="PANTHER" id="PTHR43785:SF12">
    <property type="entry name" value="TYPE-1 GLUTAMINE SYNTHETASE 2"/>
    <property type="match status" value="1"/>
</dbReference>
<feature type="domain" description="GS catalytic" evidence="8">
    <location>
        <begin position="107"/>
        <end position="404"/>
    </location>
</feature>
<sequence length="404" mass="44809">MKYSPSEVLEYVAEEDIKFIRLAFCDVFGKQKNVAIMASELPQAFAHGIAIDASAISGFGGEIRSDLFLHPDASTLVQLPWRPQQGKVVRMFCDVTYPDGTPFECDTRRILKEAIACAREAGYHFDFGSEMEFYLFQLDEKGCPTKEPYDNASYMDIAPEDKGENIRREICLMLEQMDIAPESSHHESGPGQNEIDFRYSEPLTAADQAVTFHTVVKTVAYRNGLAADFSPKPLPGKDGNGMHINISVSGGQGEETLGHVIAGIMDKIRDITLFLNPTAGSYARLGCDKAPGYISWSRENRSQLIRIPAAPSGRIRAELRSPDPQANPYLAYALLIYAGLQGIARKLPLPEPADFNLLTASPQALEGYGKLPVSLTEAMEVARESDFLRRYLPQKVMDAYCQRH</sequence>
<feature type="domain" description="GS beta-grasp" evidence="7">
    <location>
        <begin position="15"/>
        <end position="100"/>
    </location>
</feature>
<dbReference type="InterPro" id="IPR008147">
    <property type="entry name" value="Gln_synt_N"/>
</dbReference>
<comment type="similarity">
    <text evidence="1 5 6">Belongs to the glutamine synthetase family.</text>
</comment>
<dbReference type="Gene3D" id="3.10.20.70">
    <property type="entry name" value="Glutamine synthetase, N-terminal domain"/>
    <property type="match status" value="1"/>
</dbReference>